<dbReference type="Proteomes" id="UP000193498">
    <property type="component" value="Unassembled WGS sequence"/>
</dbReference>
<accession>A0A1Y1XV46</accession>
<keyword evidence="3" id="KW-1185">Reference proteome</keyword>
<comment type="caution">
    <text evidence="2">The sequence shown here is derived from an EMBL/GenBank/DDBJ whole genome shotgun (WGS) entry which is preliminary data.</text>
</comment>
<name>A0A1Y1XV46_9FUNG</name>
<dbReference type="InParanoid" id="A0A1Y1XV46"/>
<reference evidence="2 3" key="1">
    <citation type="submission" date="2016-07" db="EMBL/GenBank/DDBJ databases">
        <title>Pervasive Adenine N6-methylation of Active Genes in Fungi.</title>
        <authorList>
            <consortium name="DOE Joint Genome Institute"/>
            <person name="Mondo S.J."/>
            <person name="Dannebaum R.O."/>
            <person name="Kuo R.C."/>
            <person name="Labutti K."/>
            <person name="Haridas S."/>
            <person name="Kuo A."/>
            <person name="Salamov A."/>
            <person name="Ahrendt S.R."/>
            <person name="Lipzen A."/>
            <person name="Sullivan W."/>
            <person name="Andreopoulos W.B."/>
            <person name="Clum A."/>
            <person name="Lindquist E."/>
            <person name="Daum C."/>
            <person name="Ramamoorthy G.K."/>
            <person name="Gryganskyi A."/>
            <person name="Culley D."/>
            <person name="Magnuson J.K."/>
            <person name="James T.Y."/>
            <person name="O'Malley M.A."/>
            <person name="Stajich J.E."/>
            <person name="Spatafora J.W."/>
            <person name="Visel A."/>
            <person name="Grigoriev I.V."/>
        </authorList>
    </citation>
    <scope>NUCLEOTIDE SEQUENCE [LARGE SCALE GENOMIC DNA]</scope>
    <source>
        <strain evidence="2 3">CBS 931.73</strain>
    </source>
</reference>
<evidence type="ECO:0000313" key="2">
    <source>
        <dbReference type="EMBL" id="ORX89628.1"/>
    </source>
</evidence>
<dbReference type="InterPro" id="IPR001810">
    <property type="entry name" value="F-box_dom"/>
</dbReference>
<feature type="domain" description="F-box" evidence="1">
    <location>
        <begin position="1"/>
        <end position="47"/>
    </location>
</feature>
<gene>
    <name evidence="2" type="ORF">K493DRAFT_305608</name>
</gene>
<dbReference type="PROSITE" id="PS50181">
    <property type="entry name" value="FBOX"/>
    <property type="match status" value="1"/>
</dbReference>
<evidence type="ECO:0000313" key="3">
    <source>
        <dbReference type="Proteomes" id="UP000193498"/>
    </source>
</evidence>
<protein>
    <recommendedName>
        <fullName evidence="1">F-box domain-containing protein</fullName>
    </recommendedName>
</protein>
<dbReference type="AlphaFoldDB" id="A0A1Y1XV46"/>
<sequence>METLPSEVLFYIFHEVDDISLCFRSLLQTNRRLFGRLLGNHTFWYRQWLLCFSTELGTSERTSCRRFISEKDSKEKRDLLHKSSGSATNAITPEISDWFWLFRARAMLTHAWVKRRFQTQIFDKPSNSRVFLVDNNPDLLGILSPRLSLLTIQSLRDEKKYCVELPPRIEEVCFLVSDGSWVLTDIRSRKNREATAVDRVINVVSLKTSASCNIRLNPQQVENGFLAFREPMLILEKSSDSIPECAIVDVRNRAYPPLTIGIEPQAIGVLEEKSGTEENKVQLESYAIEEALLHPQLPIVMVIASGQVHFYMYHGEIGARKHATLLLNIDLNSQVTDHYWNKFELPAVIWQKQPDRQSGYIDDSCAIITWLVHPLDPFVTSTNSGVYCMKISIDSRRGTDIKCQTCGEHHRIPKLQVDWRTRFVVKLWTELNDERRYDKNQIFSFNPRNLLSIGIRTQSKFVFLMLTLSSGKFCRSAEVEVLSKYSKYHVAKFPNIKPMLSILNKQLCQVEFLCCETGCLVNSWSFRDNTKSPRKLKRHTRHINVANVSEEAFIVSPQLHYLFFGENVHRRIMR</sequence>
<evidence type="ECO:0000259" key="1">
    <source>
        <dbReference type="PROSITE" id="PS50181"/>
    </source>
</evidence>
<organism evidence="2 3">
    <name type="scientific">Basidiobolus meristosporus CBS 931.73</name>
    <dbReference type="NCBI Taxonomy" id="1314790"/>
    <lineage>
        <taxon>Eukaryota</taxon>
        <taxon>Fungi</taxon>
        <taxon>Fungi incertae sedis</taxon>
        <taxon>Zoopagomycota</taxon>
        <taxon>Entomophthoromycotina</taxon>
        <taxon>Basidiobolomycetes</taxon>
        <taxon>Basidiobolales</taxon>
        <taxon>Basidiobolaceae</taxon>
        <taxon>Basidiobolus</taxon>
    </lineage>
</organism>
<dbReference type="EMBL" id="MCFE01000432">
    <property type="protein sequence ID" value="ORX89628.1"/>
    <property type="molecule type" value="Genomic_DNA"/>
</dbReference>
<proteinExistence type="predicted"/>